<keyword evidence="4" id="KW-1185">Reference proteome</keyword>
<sequence>MEEQHQEHEERVRSSSSSKKNRKIDRETIANIRKYENKSPQEIQNRIEELEKEWDIERLLETNMSTLALIGIALTILVHEYWIILPLVVLLFFLQHALQGWCPPLPIFRSMGKMTRAELDREKYALKVLRGDFKNVPRPGAPGNPEMIFKATTKD</sequence>
<dbReference type="EMBL" id="LKTS01000017">
    <property type="protein sequence ID" value="PKD19127.1"/>
    <property type="molecule type" value="Genomic_DNA"/>
</dbReference>
<feature type="region of interest" description="Disordered" evidence="1">
    <location>
        <begin position="1"/>
        <end position="26"/>
    </location>
</feature>
<dbReference type="Proteomes" id="UP000232673">
    <property type="component" value="Unassembled WGS sequence"/>
</dbReference>
<evidence type="ECO:0000313" key="3">
    <source>
        <dbReference type="EMBL" id="PKD19127.1"/>
    </source>
</evidence>
<evidence type="ECO:0000256" key="1">
    <source>
        <dbReference type="SAM" id="MobiDB-lite"/>
    </source>
</evidence>
<evidence type="ECO:0008006" key="5">
    <source>
        <dbReference type="Google" id="ProtNLM"/>
    </source>
</evidence>
<proteinExistence type="predicted"/>
<accession>A0A2N0TWK1</accession>
<dbReference type="Gene3D" id="6.10.140.1340">
    <property type="match status" value="1"/>
</dbReference>
<name>A0A2N0TWK1_9FLAO</name>
<comment type="caution">
    <text evidence="3">The sequence shown here is derived from an EMBL/GenBank/DDBJ whole genome shotgun (WGS) entry which is preliminary data.</text>
</comment>
<dbReference type="RefSeq" id="WP_079714471.1">
    <property type="nucleotide sequence ID" value="NZ_FUZC01000020.1"/>
</dbReference>
<feature type="compositionally biased region" description="Basic and acidic residues" evidence="1">
    <location>
        <begin position="1"/>
        <end position="13"/>
    </location>
</feature>
<protein>
    <recommendedName>
        <fullName evidence="5">DUF2892 domain-containing protein</fullName>
    </recommendedName>
</protein>
<dbReference type="AlphaFoldDB" id="A0A2N0TWK1"/>
<keyword evidence="2" id="KW-0812">Transmembrane</keyword>
<reference evidence="3 4" key="1">
    <citation type="submission" date="2015-10" db="EMBL/GenBank/DDBJ databases">
        <title>Draft genome sequence of Salegentibacter salinarum KCTC 12975.</title>
        <authorList>
            <person name="Lin W."/>
            <person name="Zheng Q."/>
        </authorList>
    </citation>
    <scope>NUCLEOTIDE SEQUENCE [LARGE SCALE GENOMIC DNA]</scope>
    <source>
        <strain evidence="3 4">KCTC 12975</strain>
    </source>
</reference>
<evidence type="ECO:0000256" key="2">
    <source>
        <dbReference type="SAM" id="Phobius"/>
    </source>
</evidence>
<keyword evidence="2" id="KW-1133">Transmembrane helix</keyword>
<feature type="transmembrane region" description="Helical" evidence="2">
    <location>
        <begin position="67"/>
        <end position="94"/>
    </location>
</feature>
<organism evidence="3 4">
    <name type="scientific">Salegentibacter salinarum</name>
    <dbReference type="NCBI Taxonomy" id="447422"/>
    <lineage>
        <taxon>Bacteria</taxon>
        <taxon>Pseudomonadati</taxon>
        <taxon>Bacteroidota</taxon>
        <taxon>Flavobacteriia</taxon>
        <taxon>Flavobacteriales</taxon>
        <taxon>Flavobacteriaceae</taxon>
        <taxon>Salegentibacter</taxon>
    </lineage>
</organism>
<keyword evidence="2" id="KW-0472">Membrane</keyword>
<dbReference type="OrthoDB" id="9799383at2"/>
<dbReference type="STRING" id="447422.SAMN05660903_03469"/>
<evidence type="ECO:0000313" key="4">
    <source>
        <dbReference type="Proteomes" id="UP000232673"/>
    </source>
</evidence>
<gene>
    <name evidence="3" type="ORF">APR41_16910</name>
</gene>